<feature type="signal peptide" evidence="1">
    <location>
        <begin position="1"/>
        <end position="21"/>
    </location>
</feature>
<name>A0A6P8B8M5_PYRGI</name>
<evidence type="ECO:0000256" key="1">
    <source>
        <dbReference type="SAM" id="SignalP"/>
    </source>
</evidence>
<dbReference type="GeneID" id="41960028"/>
<organism evidence="2 3">
    <name type="scientific">Pyricularia grisea</name>
    <name type="common">Crabgrass-specific blast fungus</name>
    <name type="synonym">Magnaporthe grisea</name>
    <dbReference type="NCBI Taxonomy" id="148305"/>
    <lineage>
        <taxon>Eukaryota</taxon>
        <taxon>Fungi</taxon>
        <taxon>Dikarya</taxon>
        <taxon>Ascomycota</taxon>
        <taxon>Pezizomycotina</taxon>
        <taxon>Sordariomycetes</taxon>
        <taxon>Sordariomycetidae</taxon>
        <taxon>Magnaporthales</taxon>
        <taxon>Pyriculariaceae</taxon>
        <taxon>Pyricularia</taxon>
    </lineage>
</organism>
<keyword evidence="2" id="KW-1185">Reference proteome</keyword>
<proteinExistence type="predicted"/>
<dbReference type="AlphaFoldDB" id="A0A6P8B8M5"/>
<evidence type="ECO:0000313" key="2">
    <source>
        <dbReference type="Proteomes" id="UP000515153"/>
    </source>
</evidence>
<dbReference type="RefSeq" id="XP_030983561.1">
    <property type="nucleotide sequence ID" value="XM_031125119.1"/>
</dbReference>
<keyword evidence="1" id="KW-0732">Signal</keyword>
<dbReference type="Proteomes" id="UP000515153">
    <property type="component" value="Unplaced"/>
</dbReference>
<protein>
    <submittedName>
        <fullName evidence="3">Uncharacterized protein</fullName>
    </submittedName>
</protein>
<reference evidence="3" key="1">
    <citation type="journal article" date="2019" name="Mol. Biol. Evol.">
        <title>Blast fungal genomes show frequent chromosomal changes, gene gains and losses, and effector gene turnover.</title>
        <authorList>
            <person name="Gomez Luciano L.B."/>
            <person name="Jason Tsai I."/>
            <person name="Chuma I."/>
            <person name="Tosa Y."/>
            <person name="Chen Y.H."/>
            <person name="Li J.Y."/>
            <person name="Li M.Y."/>
            <person name="Jade Lu M.Y."/>
            <person name="Nakayashiki H."/>
            <person name="Li W.H."/>
        </authorList>
    </citation>
    <scope>NUCLEOTIDE SEQUENCE</scope>
    <source>
        <strain evidence="3">NI907</strain>
    </source>
</reference>
<accession>A0A6P8B8M5</accession>
<evidence type="ECO:0000313" key="3">
    <source>
        <dbReference type="RefSeq" id="XP_030983561.1"/>
    </source>
</evidence>
<gene>
    <name evidence="3" type="ORF">PgNI_05080</name>
</gene>
<dbReference type="KEGG" id="pgri:PgNI_05080"/>
<sequence>MFCPSLVYVFPLLLLLSSAIANDIIYVTDTRNIKELEEIKQIPATPQQPLTVYDDYVTAKAEFRKVHSSGDWRRASVPFWTYYIPKTMLQQHLVSTGNHKFSISVPISEKYIIAWDRENTIGETVSQERPKHPFSIDENGRATFNNPAHKPQYRYKVETLRATPRKPGESLVL</sequence>
<reference evidence="3" key="2">
    <citation type="submission" date="2019-10" db="EMBL/GenBank/DDBJ databases">
        <authorList>
            <consortium name="NCBI Genome Project"/>
        </authorList>
    </citation>
    <scope>NUCLEOTIDE SEQUENCE</scope>
    <source>
        <strain evidence="3">NI907</strain>
    </source>
</reference>
<feature type="chain" id="PRO_5028184141" evidence="1">
    <location>
        <begin position="22"/>
        <end position="173"/>
    </location>
</feature>
<reference evidence="3" key="3">
    <citation type="submission" date="2025-08" db="UniProtKB">
        <authorList>
            <consortium name="RefSeq"/>
        </authorList>
    </citation>
    <scope>IDENTIFICATION</scope>
    <source>
        <strain evidence="3">NI907</strain>
    </source>
</reference>